<protein>
    <recommendedName>
        <fullName evidence="4">Helix-turn-helix domain-containing protein</fullName>
    </recommendedName>
</protein>
<evidence type="ECO:0008006" key="4">
    <source>
        <dbReference type="Google" id="ProtNLM"/>
    </source>
</evidence>
<dbReference type="STRING" id="1921510.BSL82_04985"/>
<evidence type="ECO:0000313" key="2">
    <source>
        <dbReference type="EMBL" id="API58749.1"/>
    </source>
</evidence>
<dbReference type="KEGG" id="sphj:BSL82_04985"/>
<sequence length="276" mass="30089">MGKKAKADQRAETRGGGFSGLPHIVQDSAAYQTLSDRAVRVLMEIVRTFNGYNNGRLGCSVRTIAERCGHKNYGSISRAIAELVQHGLLDVVLEGAWKQRKAREYRLTFISTTANGQHRQATNEYLKWQPEEKSSAETASTDTPRSAETASAAPRKFDETASTRVSQKRRKSVDRQNSPAETVSAHITKPYPPGESSEDSSHRQRKAALVKNELVALRQAKGILGISNLAQRAGVSSQRVQSFIGGSDLLEPASISRLAAELSRIPGDTQSNLASE</sequence>
<dbReference type="InterPro" id="IPR036388">
    <property type="entry name" value="WH-like_DNA-bd_sf"/>
</dbReference>
<feature type="compositionally biased region" description="Polar residues" evidence="1">
    <location>
        <begin position="136"/>
        <end position="149"/>
    </location>
</feature>
<feature type="region of interest" description="Disordered" evidence="1">
    <location>
        <begin position="127"/>
        <end position="206"/>
    </location>
</feature>
<evidence type="ECO:0000256" key="1">
    <source>
        <dbReference type="SAM" id="MobiDB-lite"/>
    </source>
</evidence>
<evidence type="ECO:0000313" key="3">
    <source>
        <dbReference type="Proteomes" id="UP000182063"/>
    </source>
</evidence>
<keyword evidence="3" id="KW-1185">Reference proteome</keyword>
<dbReference type="Proteomes" id="UP000182063">
    <property type="component" value="Chromosome"/>
</dbReference>
<organism evidence="2 3">
    <name type="scientific">Tardibacter chloracetimidivorans</name>
    <dbReference type="NCBI Taxonomy" id="1921510"/>
    <lineage>
        <taxon>Bacteria</taxon>
        <taxon>Pseudomonadati</taxon>
        <taxon>Pseudomonadota</taxon>
        <taxon>Alphaproteobacteria</taxon>
        <taxon>Sphingomonadales</taxon>
        <taxon>Sphingomonadaceae</taxon>
        <taxon>Tardibacter</taxon>
    </lineage>
</organism>
<proteinExistence type="predicted"/>
<dbReference type="AlphaFoldDB" id="A0A1L3ZT16"/>
<accession>A0A1L3ZT16</accession>
<gene>
    <name evidence="2" type="ORF">BSL82_04985</name>
</gene>
<dbReference type="Gene3D" id="1.10.10.10">
    <property type="entry name" value="Winged helix-like DNA-binding domain superfamily/Winged helix DNA-binding domain"/>
    <property type="match status" value="1"/>
</dbReference>
<name>A0A1L3ZT16_9SPHN</name>
<dbReference type="RefSeq" id="WP_072596303.1">
    <property type="nucleotide sequence ID" value="NZ_CP018221.1"/>
</dbReference>
<reference evidence="3" key="1">
    <citation type="submission" date="2016-11" db="EMBL/GenBank/DDBJ databases">
        <title>Complete Genome Sequence of alachlor-degrading Sphingomonas sp. strain JJ-A5.</title>
        <authorList>
            <person name="Lee H."/>
            <person name="Ka J.-O."/>
        </authorList>
    </citation>
    <scope>NUCLEOTIDE SEQUENCE [LARGE SCALE GENOMIC DNA]</scope>
    <source>
        <strain evidence="3">JJ-A5</strain>
    </source>
</reference>
<dbReference type="EMBL" id="CP018221">
    <property type="protein sequence ID" value="API58749.1"/>
    <property type="molecule type" value="Genomic_DNA"/>
</dbReference>
<dbReference type="OrthoDB" id="6058756at2"/>